<dbReference type="Proteomes" id="UP001209746">
    <property type="component" value="Unassembled WGS sequence"/>
</dbReference>
<organism evidence="3 5">
    <name type="scientific">Halapricum hydrolyticum</name>
    <dbReference type="NCBI Taxonomy" id="2979991"/>
    <lineage>
        <taxon>Archaea</taxon>
        <taxon>Methanobacteriati</taxon>
        <taxon>Methanobacteriota</taxon>
        <taxon>Stenosarchaea group</taxon>
        <taxon>Halobacteria</taxon>
        <taxon>Halobacteriales</taxon>
        <taxon>Haloarculaceae</taxon>
        <taxon>Halapricum</taxon>
    </lineage>
</organism>
<evidence type="ECO:0000313" key="3">
    <source>
        <dbReference type="EMBL" id="MCU4728395.1"/>
    </source>
</evidence>
<gene>
    <name evidence="3" type="ORF">OB914_15675</name>
    <name evidence="2" type="ORF">OB916_15140</name>
</gene>
<keyword evidence="4" id="KW-1185">Reference proteome</keyword>
<dbReference type="EMBL" id="JAOPKD010000026">
    <property type="protein sequence ID" value="MCU4728395.1"/>
    <property type="molecule type" value="Genomic_DNA"/>
</dbReference>
<dbReference type="AlphaFoldDB" id="A0AAE3ID49"/>
<evidence type="ECO:0000313" key="4">
    <source>
        <dbReference type="Proteomes" id="UP001208186"/>
    </source>
</evidence>
<accession>A0AAE3ID49</accession>
<dbReference type="Proteomes" id="UP001208186">
    <property type="component" value="Unassembled WGS sequence"/>
</dbReference>
<proteinExistence type="predicted"/>
<dbReference type="EMBL" id="JAOPKC010000027">
    <property type="protein sequence ID" value="MCU4719386.1"/>
    <property type="molecule type" value="Genomic_DNA"/>
</dbReference>
<protein>
    <submittedName>
        <fullName evidence="3">Uncharacterized protein</fullName>
    </submittedName>
</protein>
<evidence type="ECO:0000256" key="1">
    <source>
        <dbReference type="SAM" id="MobiDB-lite"/>
    </source>
</evidence>
<reference evidence="3" key="1">
    <citation type="submission" date="2023-02" db="EMBL/GenBank/DDBJ databases">
        <title>Enrichment on poylsaccharides allowed isolation of novel metabolic and taxonomic groups of Haloarchaea.</title>
        <authorList>
            <person name="Sorokin D.Y."/>
            <person name="Elcheninov A.G."/>
            <person name="Khizhniak T.V."/>
            <person name="Kolganova T.V."/>
            <person name="Kublanov I.V."/>
        </authorList>
    </citation>
    <scope>NUCLEOTIDE SEQUENCE</scope>
    <source>
        <strain evidence="2 4">HArc-curdl5-1</strain>
        <strain evidence="3">HArc-curdl7</strain>
    </source>
</reference>
<comment type="caution">
    <text evidence="3">The sequence shown here is derived from an EMBL/GenBank/DDBJ whole genome shotgun (WGS) entry which is preliminary data.</text>
</comment>
<dbReference type="RefSeq" id="WP_315910132.1">
    <property type="nucleotide sequence ID" value="NZ_JAOPKC010000027.1"/>
</dbReference>
<name>A0AAE3ID49_9EURY</name>
<sequence length="193" mass="19931">MRQRLLTTLFLSLVIVLAGCISLGDDTPSTTPIDSPTPTTAVGTPATDPVTVDPAEAVTFRVTAASDVRVTGSVIRPENDGVRIHYDGSSRTYPGVLSPEELPAGALDGATGVEPINPGDSVAFAVSGGTGGSAFEFADRPSSMLVTVVESGDTVVRWFVVDCVDLELTSVEVTVNEEGEVSHVYGCGAFGVE</sequence>
<evidence type="ECO:0000313" key="2">
    <source>
        <dbReference type="EMBL" id="MCU4719386.1"/>
    </source>
</evidence>
<evidence type="ECO:0000313" key="5">
    <source>
        <dbReference type="Proteomes" id="UP001209746"/>
    </source>
</evidence>
<feature type="region of interest" description="Disordered" evidence="1">
    <location>
        <begin position="26"/>
        <end position="49"/>
    </location>
</feature>
<dbReference type="PROSITE" id="PS51257">
    <property type="entry name" value="PROKAR_LIPOPROTEIN"/>
    <property type="match status" value="1"/>
</dbReference>